<evidence type="ECO:0000256" key="1">
    <source>
        <dbReference type="ARBA" id="ARBA00004245"/>
    </source>
</evidence>
<dbReference type="InterPro" id="IPR013783">
    <property type="entry name" value="Ig-like_fold"/>
</dbReference>
<dbReference type="Proteomes" id="UP001201812">
    <property type="component" value="Unassembled WGS sequence"/>
</dbReference>
<gene>
    <name evidence="10" type="ORF">DdX_00907</name>
</gene>
<evidence type="ECO:0000313" key="10">
    <source>
        <dbReference type="EMBL" id="KAI1728709.1"/>
    </source>
</evidence>
<feature type="domain" description="MSP" evidence="9">
    <location>
        <begin position="33"/>
        <end position="150"/>
    </location>
</feature>
<dbReference type="PANTHER" id="PTHR22920">
    <property type="entry name" value="MAJOR SPERM PROTEIN"/>
    <property type="match status" value="1"/>
</dbReference>
<keyword evidence="4" id="KW-0966">Cell projection</keyword>
<dbReference type="InterPro" id="IPR000535">
    <property type="entry name" value="MSP_dom"/>
</dbReference>
<protein>
    <recommendedName>
        <fullName evidence="7">Major sperm protein</fullName>
    </recommendedName>
</protein>
<organism evidence="10 11">
    <name type="scientific">Ditylenchus destructor</name>
    <dbReference type="NCBI Taxonomy" id="166010"/>
    <lineage>
        <taxon>Eukaryota</taxon>
        <taxon>Metazoa</taxon>
        <taxon>Ecdysozoa</taxon>
        <taxon>Nematoda</taxon>
        <taxon>Chromadorea</taxon>
        <taxon>Rhabditida</taxon>
        <taxon>Tylenchina</taxon>
        <taxon>Tylenchomorpha</taxon>
        <taxon>Sphaerularioidea</taxon>
        <taxon>Anguinidae</taxon>
        <taxon>Anguininae</taxon>
        <taxon>Ditylenchus</taxon>
    </lineage>
</organism>
<keyword evidence="3 7" id="KW-0206">Cytoskeleton</keyword>
<feature type="region of interest" description="Disordered" evidence="8">
    <location>
        <begin position="14"/>
        <end position="34"/>
    </location>
</feature>
<name>A0AAD4NLG4_9BILA</name>
<evidence type="ECO:0000313" key="11">
    <source>
        <dbReference type="Proteomes" id="UP001201812"/>
    </source>
</evidence>
<evidence type="ECO:0000256" key="3">
    <source>
        <dbReference type="ARBA" id="ARBA00023212"/>
    </source>
</evidence>
<comment type="function">
    <text evidence="5 7">Central component in molecular interactions underlying sperm crawling. Forms an extensive filament system that extends from sperm villipoda, along the leading edge of the pseudopod.</text>
</comment>
<accession>A0AAD4NLG4</accession>
<dbReference type="AlphaFoldDB" id="A0AAD4NLG4"/>
<dbReference type="PANTHER" id="PTHR22920:SF7">
    <property type="entry name" value="MSP DOMAIN-CONTAINING PROTEIN-RELATED"/>
    <property type="match status" value="1"/>
</dbReference>
<keyword evidence="11" id="KW-1185">Reference proteome</keyword>
<dbReference type="InterPro" id="IPR008962">
    <property type="entry name" value="PapD-like_sf"/>
</dbReference>
<reference evidence="10" key="1">
    <citation type="submission" date="2022-01" db="EMBL/GenBank/DDBJ databases">
        <title>Genome Sequence Resource for Two Populations of Ditylenchus destructor, the Migratory Endoparasitic Phytonematode.</title>
        <authorList>
            <person name="Zhang H."/>
            <person name="Lin R."/>
            <person name="Xie B."/>
        </authorList>
    </citation>
    <scope>NUCLEOTIDE SEQUENCE</scope>
    <source>
        <strain evidence="10">BazhouSP</strain>
    </source>
</reference>
<evidence type="ECO:0000256" key="6">
    <source>
        <dbReference type="ARBA" id="ARBA00037818"/>
    </source>
</evidence>
<dbReference type="GO" id="GO:0005856">
    <property type="term" value="C:cytoskeleton"/>
    <property type="evidence" value="ECO:0007669"/>
    <property type="project" value="UniProtKB-SubCell"/>
</dbReference>
<dbReference type="SUPFAM" id="SSF49354">
    <property type="entry name" value="PapD-like"/>
    <property type="match status" value="1"/>
</dbReference>
<dbReference type="InterPro" id="IPR051155">
    <property type="entry name" value="Nematode_MSP"/>
</dbReference>
<evidence type="ECO:0000256" key="2">
    <source>
        <dbReference type="ARBA" id="ARBA00022490"/>
    </source>
</evidence>
<proteinExistence type="predicted"/>
<dbReference type="Gene3D" id="2.60.40.10">
    <property type="entry name" value="Immunoglobulins"/>
    <property type="match status" value="1"/>
</dbReference>
<evidence type="ECO:0000259" key="9">
    <source>
        <dbReference type="PROSITE" id="PS50202"/>
    </source>
</evidence>
<dbReference type="PROSITE" id="PS50202">
    <property type="entry name" value="MSP"/>
    <property type="match status" value="1"/>
</dbReference>
<comment type="caution">
    <text evidence="10">The sequence shown here is derived from an EMBL/GenBank/DDBJ whole genome shotgun (WGS) entry which is preliminary data.</text>
</comment>
<evidence type="ECO:0000256" key="8">
    <source>
        <dbReference type="SAM" id="MobiDB-lite"/>
    </source>
</evidence>
<dbReference type="EMBL" id="JAKKPZ010000001">
    <property type="protein sequence ID" value="KAI1728709.1"/>
    <property type="molecule type" value="Genomic_DNA"/>
</dbReference>
<comment type="subcellular location">
    <subcellularLocation>
        <location evidence="6">Cell projection</location>
        <location evidence="6">Pseudopodium</location>
    </subcellularLocation>
    <subcellularLocation>
        <location evidence="1">Cytoplasm</location>
        <location evidence="1">Cytoskeleton</location>
    </subcellularLocation>
</comment>
<evidence type="ECO:0000256" key="7">
    <source>
        <dbReference type="RuleBase" id="RU003425"/>
    </source>
</evidence>
<dbReference type="Pfam" id="PF00635">
    <property type="entry name" value="Motile_Sperm"/>
    <property type="match status" value="1"/>
</dbReference>
<evidence type="ECO:0000256" key="4">
    <source>
        <dbReference type="ARBA" id="ARBA00023273"/>
    </source>
</evidence>
<evidence type="ECO:0000256" key="5">
    <source>
        <dbReference type="ARBA" id="ARBA00037744"/>
    </source>
</evidence>
<keyword evidence="2" id="KW-0963">Cytoplasm</keyword>
<dbReference type="GO" id="GO:0031143">
    <property type="term" value="C:pseudopodium"/>
    <property type="evidence" value="ECO:0007669"/>
    <property type="project" value="UniProtKB-SubCell"/>
</dbReference>
<sequence>MFIFSVGVNFDDPEFHRSASDAEPNPQSIPPSDLKVQPSSKLVFNAPFDSPVTYSIKVSNAGGQRAVGVQVKSSSSRLSVNPAGELLQAGQSSSIAITCKPFNTEGKVGNDTVTVEWSNAPNNVKQFNAAALFPASAAKKHKDITIEYNV</sequence>